<evidence type="ECO:0000313" key="1">
    <source>
        <dbReference type="EMBL" id="CAG7652909.1"/>
    </source>
</evidence>
<protein>
    <submittedName>
        <fullName evidence="1">Uncharacterized protein</fullName>
    </submittedName>
</protein>
<sequence>MRCHWTVVRPRHLVKNGADRMARAQDVWGLCHPATPFASRSADLVTAADRLPGSCCGYWVVMLSRR</sequence>
<name>A0A9W4H5P5_9ACTN</name>
<organism evidence="1 2">
    <name type="scientific">Actinacidiphila bryophytorum</name>
    <dbReference type="NCBI Taxonomy" id="1436133"/>
    <lineage>
        <taxon>Bacteria</taxon>
        <taxon>Bacillati</taxon>
        <taxon>Actinomycetota</taxon>
        <taxon>Actinomycetes</taxon>
        <taxon>Kitasatosporales</taxon>
        <taxon>Streptomycetaceae</taxon>
        <taxon>Actinacidiphila</taxon>
    </lineage>
</organism>
<accession>A0A9W4H5P5</accession>
<reference evidence="1" key="1">
    <citation type="submission" date="2021-06" db="EMBL/GenBank/DDBJ databases">
        <authorList>
            <person name="Arsene-Ploetze F."/>
        </authorList>
    </citation>
    <scope>NUCLEOTIDE SEQUENCE</scope>
    <source>
        <strain evidence="1">SBRY1</strain>
    </source>
</reference>
<proteinExistence type="predicted"/>
<dbReference type="EMBL" id="CAJVAX010000020">
    <property type="protein sequence ID" value="CAG7652909.1"/>
    <property type="molecule type" value="Genomic_DNA"/>
</dbReference>
<gene>
    <name evidence="1" type="ORF">SBRY_60005</name>
</gene>
<keyword evidence="2" id="KW-1185">Reference proteome</keyword>
<dbReference type="AlphaFoldDB" id="A0A9W4H5P5"/>
<evidence type="ECO:0000313" key="2">
    <source>
        <dbReference type="Proteomes" id="UP001153328"/>
    </source>
</evidence>
<comment type="caution">
    <text evidence="1">The sequence shown here is derived from an EMBL/GenBank/DDBJ whole genome shotgun (WGS) entry which is preliminary data.</text>
</comment>
<dbReference type="Proteomes" id="UP001153328">
    <property type="component" value="Unassembled WGS sequence"/>
</dbReference>